<dbReference type="AlphaFoldDB" id="A0A8K0GKQ2"/>
<reference evidence="2" key="1">
    <citation type="submission" date="2019-08" db="EMBL/GenBank/DDBJ databases">
        <title>The genome of the North American firefly Photinus pyralis.</title>
        <authorList>
            <consortium name="Photinus pyralis genome working group"/>
            <person name="Fallon T.R."/>
            <person name="Sander Lower S.E."/>
            <person name="Weng J.-K."/>
        </authorList>
    </citation>
    <scope>NUCLEOTIDE SEQUENCE</scope>
    <source>
        <strain evidence="2">TRF0915ILg1</strain>
        <tissue evidence="2">Whole body</tissue>
    </source>
</reference>
<accession>A0A8K0GKQ2</accession>
<dbReference type="OrthoDB" id="6774547at2759"/>
<evidence type="ECO:0000256" key="1">
    <source>
        <dbReference type="SAM" id="MobiDB-lite"/>
    </source>
</evidence>
<dbReference type="PANTHER" id="PTHR10773">
    <property type="entry name" value="DNA-DIRECTED RNA POLYMERASES I, II, AND III SUBUNIT RPABC2"/>
    <property type="match status" value="1"/>
</dbReference>
<feature type="compositionally biased region" description="Basic and acidic residues" evidence="1">
    <location>
        <begin position="16"/>
        <end position="25"/>
    </location>
</feature>
<proteinExistence type="predicted"/>
<keyword evidence="3" id="KW-1185">Reference proteome</keyword>
<dbReference type="EMBL" id="VTPC01000980">
    <property type="protein sequence ID" value="KAF2903599.1"/>
    <property type="molecule type" value="Genomic_DNA"/>
</dbReference>
<feature type="compositionally biased region" description="Acidic residues" evidence="1">
    <location>
        <begin position="1"/>
        <end position="10"/>
    </location>
</feature>
<dbReference type="PANTHER" id="PTHR10773:SF19">
    <property type="match status" value="1"/>
</dbReference>
<gene>
    <name evidence="2" type="ORF">ILUMI_02586</name>
</gene>
<feature type="non-terminal residue" evidence="2">
    <location>
        <position position="1"/>
    </location>
</feature>
<dbReference type="Proteomes" id="UP000801492">
    <property type="component" value="Unassembled WGS sequence"/>
</dbReference>
<protein>
    <submittedName>
        <fullName evidence="2">Uncharacterized protein</fullName>
    </submittedName>
</protein>
<sequence>MDFDSDDSLLDADYVPSEKELHSDIDNSENTAEEVTTSKEKNDCCNLHDTNQRDSSKKVRNRQRGVAEWKCNVRKRRHEKGEEYISVRNKLVPAKRLKTTKNCVSNCKFKCQTVISAEEREQIFKSYTLSTDEKRLLLASTTTKVDADKRRRARRTRESSRRKYIYLYFFDIKGNRIEVRRQIFCGTLSISQKPVYTAHKNSNDAITIIPKKSRQGKHVKHKISEADRQNGKNHINSFPRISSHYCRSTSDREYLESGLNVTKMHDLYVTKMQELGQDTVTQLAYRHIFLNEFNLHFFKPKKDRCGLCEEVQLLKNEAKLSDEKQASYESHFLEKTIMREERQKDRADNHKAVLYFYLQNVLQCTKAEIGQFYYKTKCS</sequence>
<name>A0A8K0GKQ2_IGNLU</name>
<feature type="region of interest" description="Disordered" evidence="1">
    <location>
        <begin position="1"/>
        <end position="61"/>
    </location>
</feature>
<evidence type="ECO:0000313" key="3">
    <source>
        <dbReference type="Proteomes" id="UP000801492"/>
    </source>
</evidence>
<evidence type="ECO:0000313" key="2">
    <source>
        <dbReference type="EMBL" id="KAF2903599.1"/>
    </source>
</evidence>
<comment type="caution">
    <text evidence="2">The sequence shown here is derived from an EMBL/GenBank/DDBJ whole genome shotgun (WGS) entry which is preliminary data.</text>
</comment>
<organism evidence="2 3">
    <name type="scientific">Ignelater luminosus</name>
    <name type="common">Cucubano</name>
    <name type="synonym">Pyrophorus luminosus</name>
    <dbReference type="NCBI Taxonomy" id="2038154"/>
    <lineage>
        <taxon>Eukaryota</taxon>
        <taxon>Metazoa</taxon>
        <taxon>Ecdysozoa</taxon>
        <taxon>Arthropoda</taxon>
        <taxon>Hexapoda</taxon>
        <taxon>Insecta</taxon>
        <taxon>Pterygota</taxon>
        <taxon>Neoptera</taxon>
        <taxon>Endopterygota</taxon>
        <taxon>Coleoptera</taxon>
        <taxon>Polyphaga</taxon>
        <taxon>Elateriformia</taxon>
        <taxon>Elateroidea</taxon>
        <taxon>Elateridae</taxon>
        <taxon>Agrypninae</taxon>
        <taxon>Pyrophorini</taxon>
        <taxon>Ignelater</taxon>
    </lineage>
</organism>